<dbReference type="Proteomes" id="UP000614221">
    <property type="component" value="Unassembled WGS sequence"/>
</dbReference>
<accession>A0A830ENN3</accession>
<protein>
    <submittedName>
        <fullName evidence="1">Uncharacterized protein</fullName>
    </submittedName>
</protein>
<sequence>MTMPELHDPQDLGFVEPHYGSEQWQGDARCHSDGRHLRRIHGMPKFDPDQFDEDSLVPAFWDHTWDGGRNQPSGGVEWFATGPPNSGKTTLALRAAQIDMEVNNSRVVWRAATGSRSEWLPYAPVAHVCLPKGYEATARVVPKGGNRNSMGKEVPLKDVVRKVTHYSDIMDLNLNVLQDGVFHVVYPDAKMRGCQWVYEESDKVIDGVEFQHGDPVDHWWFGWALSLVERGPFDWTTWICDEVASLAREGVSKDKYATLQKVQLAGTAVEDFRKNGIIGLFFDHKDKHLHNLWTDRIRWRVAMNGTANPHGGSAPKGFESVRMEEDVTSDLDIGEAVLYNEQAFTWPPITWPEISKPIHGDLKVYLSESDSDRATVAGGASA</sequence>
<name>A0A830ENN3_9EURY</name>
<gene>
    <name evidence="1" type="ORF">GCM10009067_35210</name>
</gene>
<comment type="caution">
    <text evidence="1">The sequence shown here is derived from an EMBL/GenBank/DDBJ whole genome shotgun (WGS) entry which is preliminary data.</text>
</comment>
<reference evidence="1" key="2">
    <citation type="submission" date="2020-09" db="EMBL/GenBank/DDBJ databases">
        <authorList>
            <person name="Sun Q."/>
            <person name="Ohkuma M."/>
        </authorList>
    </citation>
    <scope>NUCLEOTIDE SEQUENCE</scope>
    <source>
        <strain evidence="1">JCM 19018</strain>
    </source>
</reference>
<dbReference type="AlphaFoldDB" id="A0A830ENN3"/>
<evidence type="ECO:0000313" key="1">
    <source>
        <dbReference type="EMBL" id="GGK79815.1"/>
    </source>
</evidence>
<dbReference type="EMBL" id="BMPD01000007">
    <property type="protein sequence ID" value="GGK79815.1"/>
    <property type="molecule type" value="Genomic_DNA"/>
</dbReference>
<evidence type="ECO:0000313" key="2">
    <source>
        <dbReference type="Proteomes" id="UP000614221"/>
    </source>
</evidence>
<organism evidence="1 2">
    <name type="scientific">Haloarcula sebkhae</name>
    <dbReference type="NCBI Taxonomy" id="932660"/>
    <lineage>
        <taxon>Archaea</taxon>
        <taxon>Methanobacteriati</taxon>
        <taxon>Methanobacteriota</taxon>
        <taxon>Stenosarchaea group</taxon>
        <taxon>Halobacteria</taxon>
        <taxon>Halobacteriales</taxon>
        <taxon>Haloarculaceae</taxon>
        <taxon>Haloarcula</taxon>
    </lineage>
</organism>
<reference evidence="1" key="1">
    <citation type="journal article" date="2014" name="Int. J. Syst. Evol. Microbiol.">
        <title>Complete genome sequence of Corynebacterium casei LMG S-19264T (=DSM 44701T), isolated from a smear-ripened cheese.</title>
        <authorList>
            <consortium name="US DOE Joint Genome Institute (JGI-PGF)"/>
            <person name="Walter F."/>
            <person name="Albersmeier A."/>
            <person name="Kalinowski J."/>
            <person name="Ruckert C."/>
        </authorList>
    </citation>
    <scope>NUCLEOTIDE SEQUENCE</scope>
    <source>
        <strain evidence="1">JCM 19018</strain>
    </source>
</reference>
<proteinExistence type="predicted"/>